<organism evidence="1 2">
    <name type="scientific">Candidatus Nitrosocosmicus oleophilus</name>
    <dbReference type="NCBI Taxonomy" id="1353260"/>
    <lineage>
        <taxon>Archaea</taxon>
        <taxon>Nitrososphaerota</taxon>
        <taxon>Nitrososphaeria</taxon>
        <taxon>Nitrososphaerales</taxon>
        <taxon>Nitrososphaeraceae</taxon>
        <taxon>Candidatus Nitrosocosmicus</taxon>
    </lineage>
</organism>
<proteinExistence type="predicted"/>
<reference evidence="2" key="1">
    <citation type="submission" date="2015-10" db="EMBL/GenBank/DDBJ databases">
        <title>Niche specialization of a soil ammonia-oxidizing archaeon, Candidatus Nitrosocosmicus oleophilus.</title>
        <authorList>
            <person name="Jung M.-Y."/>
            <person name="Rhee S.-K."/>
        </authorList>
    </citation>
    <scope>NUCLEOTIDE SEQUENCE [LARGE SCALE GENOMIC DNA]</scope>
    <source>
        <strain evidence="2">MY3</strain>
    </source>
</reference>
<keyword evidence="2" id="KW-1185">Reference proteome</keyword>
<dbReference type="Proteomes" id="UP000058925">
    <property type="component" value="Chromosome"/>
</dbReference>
<dbReference type="EMBL" id="CP012850">
    <property type="protein sequence ID" value="ALI34937.1"/>
    <property type="molecule type" value="Genomic_DNA"/>
</dbReference>
<dbReference type="RefSeq" id="WP_196817505.1">
    <property type="nucleotide sequence ID" value="NZ_CP012850.1"/>
</dbReference>
<dbReference type="GeneID" id="60420868"/>
<protein>
    <submittedName>
        <fullName evidence="1">Uncharacterized protein</fullName>
    </submittedName>
</protein>
<sequence length="148" mass="16637">MRLGSTVLAVALILFGLLAIYSLSISDLLSKVNSFAYNDHEKPEIHYYADRMSTPQEPIDNTLVEIVKSFKNSSGFYKINGTLENQGAIILSNIQVIKYYKVPSVNDTTLICYEQNIVNCQYKLNDPQLPSKGFFLMMPPAPPEININ</sequence>
<evidence type="ECO:0000313" key="1">
    <source>
        <dbReference type="EMBL" id="ALI34937.1"/>
    </source>
</evidence>
<accession>A0A654LVB9</accession>
<evidence type="ECO:0000313" key="2">
    <source>
        <dbReference type="Proteomes" id="UP000058925"/>
    </source>
</evidence>
<dbReference type="KEGG" id="taa:NMY3_00728"/>
<dbReference type="OrthoDB" id="11983at2157"/>
<dbReference type="AlphaFoldDB" id="A0A654LVB9"/>
<gene>
    <name evidence="1" type="ORF">NMY3_00728</name>
</gene>
<name>A0A654LVB9_9ARCH</name>